<sequence>MGEDRPRILRGCGPRLGLGGTRSPRRTHRHPLLHSPAVPTAGQPPVRRRTPKEPELMPLPRRGRGPLLAGPRMASTSLPQATAHSPRRVGRGTPLSSSAQRLTPQRHSSEQVPPGPEPQADFRSGGWLQKGSGGDARDSRQTPSAGMGSRHRSVPAVPLGRAALTSCTVLSAQCATALAYTSAFRSPPRPGPLGTDLLATVPFRKPPAGGWTRPRGGPETGPPVIGRSHCHSVVSLQPGRF</sequence>
<name>A0A8C2SF67_CAPHI</name>
<proteinExistence type="predicted"/>
<feature type="region of interest" description="Disordered" evidence="1">
    <location>
        <begin position="1"/>
        <end position="153"/>
    </location>
</feature>
<dbReference type="Ensembl" id="ENSCHIT00010059725.1">
    <property type="protein sequence ID" value="ENSCHIP00010043029.1"/>
    <property type="gene ID" value="ENSCHIG00010031248.1"/>
</dbReference>
<reference evidence="2" key="2">
    <citation type="submission" date="2025-08" db="UniProtKB">
        <authorList>
            <consortium name="Ensembl"/>
        </authorList>
    </citation>
    <scope>IDENTIFICATION</scope>
</reference>
<feature type="compositionally biased region" description="Basic residues" evidence="1">
    <location>
        <begin position="23"/>
        <end position="32"/>
    </location>
</feature>
<evidence type="ECO:0000256" key="1">
    <source>
        <dbReference type="SAM" id="MobiDB-lite"/>
    </source>
</evidence>
<feature type="region of interest" description="Disordered" evidence="1">
    <location>
        <begin position="191"/>
        <end position="229"/>
    </location>
</feature>
<accession>A0A8C2SF67</accession>
<feature type="compositionally biased region" description="Polar residues" evidence="1">
    <location>
        <begin position="74"/>
        <end position="83"/>
    </location>
</feature>
<evidence type="ECO:0000313" key="2">
    <source>
        <dbReference type="Ensembl" id="ENSCHIP00010043029.1"/>
    </source>
</evidence>
<reference evidence="2" key="1">
    <citation type="submission" date="2019-03" db="EMBL/GenBank/DDBJ databases">
        <title>Genome sequencing and reference-guided assembly of Black Bengal Goat (Capra hircus).</title>
        <authorList>
            <person name="Siddiki A.Z."/>
            <person name="Baten A."/>
            <person name="Billah M."/>
            <person name="Alam M.A.U."/>
            <person name="Shawrob K.S.M."/>
            <person name="Saha S."/>
            <person name="Chowdhury M."/>
            <person name="Rahman A.H."/>
            <person name="Stear M."/>
            <person name="Miah G."/>
            <person name="Das G.B."/>
            <person name="Hossain M.M."/>
            <person name="Kumkum M."/>
            <person name="Islam M.S."/>
            <person name="Mollah A.M."/>
            <person name="Ahsan A."/>
            <person name="Tusar F."/>
            <person name="Khan M.K.I."/>
        </authorList>
    </citation>
    <scope>NUCLEOTIDE SEQUENCE [LARGE SCALE GENOMIC DNA]</scope>
</reference>
<dbReference type="AlphaFoldDB" id="A0A8C2SF67"/>
<feature type="compositionally biased region" description="Polar residues" evidence="1">
    <location>
        <begin position="94"/>
        <end position="106"/>
    </location>
</feature>
<organism evidence="2">
    <name type="scientific">Capra hircus</name>
    <name type="common">Goat</name>
    <dbReference type="NCBI Taxonomy" id="9925"/>
    <lineage>
        <taxon>Eukaryota</taxon>
        <taxon>Metazoa</taxon>
        <taxon>Chordata</taxon>
        <taxon>Craniata</taxon>
        <taxon>Vertebrata</taxon>
        <taxon>Euteleostomi</taxon>
        <taxon>Mammalia</taxon>
        <taxon>Eutheria</taxon>
        <taxon>Laurasiatheria</taxon>
        <taxon>Artiodactyla</taxon>
        <taxon>Ruminantia</taxon>
        <taxon>Pecora</taxon>
        <taxon>Bovidae</taxon>
        <taxon>Caprinae</taxon>
        <taxon>Capra</taxon>
    </lineage>
</organism>
<feature type="compositionally biased region" description="Low complexity" evidence="1">
    <location>
        <begin position="56"/>
        <end position="73"/>
    </location>
</feature>
<protein>
    <submittedName>
        <fullName evidence="2">Uncharacterized protein</fullName>
    </submittedName>
</protein>